<dbReference type="CDD" id="cd05374">
    <property type="entry name" value="17beta-HSD-like_SDR_c"/>
    <property type="match status" value="1"/>
</dbReference>
<dbReference type="PROSITE" id="PS00061">
    <property type="entry name" value="ADH_SHORT"/>
    <property type="match status" value="1"/>
</dbReference>
<comment type="similarity">
    <text evidence="1 2">Belongs to the short-chain dehydrogenases/reductases (SDR) family.</text>
</comment>
<dbReference type="Gene3D" id="3.40.50.720">
    <property type="entry name" value="NAD(P)-binding Rossmann-like Domain"/>
    <property type="match status" value="1"/>
</dbReference>
<organism evidence="4 5">
    <name type="scientific">Oceanobacter antarcticus</name>
    <dbReference type="NCBI Taxonomy" id="3133425"/>
    <lineage>
        <taxon>Bacteria</taxon>
        <taxon>Pseudomonadati</taxon>
        <taxon>Pseudomonadota</taxon>
        <taxon>Gammaproteobacteria</taxon>
        <taxon>Oceanospirillales</taxon>
        <taxon>Oceanospirillaceae</taxon>
        <taxon>Oceanobacter</taxon>
    </lineage>
</organism>
<dbReference type="Proteomes" id="UP001620597">
    <property type="component" value="Unassembled WGS sequence"/>
</dbReference>
<dbReference type="InterPro" id="IPR020904">
    <property type="entry name" value="Sc_DH/Rdtase_CS"/>
</dbReference>
<evidence type="ECO:0000259" key="3">
    <source>
        <dbReference type="SMART" id="SM00822"/>
    </source>
</evidence>
<comment type="caution">
    <text evidence="4">The sequence shown here is derived from an EMBL/GenBank/DDBJ whole genome shotgun (WGS) entry which is preliminary data.</text>
</comment>
<keyword evidence="5" id="KW-1185">Reference proteome</keyword>
<protein>
    <submittedName>
        <fullName evidence="4">SDR family oxidoreductase</fullName>
        <ecNumber evidence="4">1.1.-.-</ecNumber>
    </submittedName>
</protein>
<dbReference type="PRINTS" id="PR00081">
    <property type="entry name" value="GDHRDH"/>
</dbReference>
<dbReference type="EC" id="1.1.-.-" evidence="4"/>
<dbReference type="InterPro" id="IPR002347">
    <property type="entry name" value="SDR_fam"/>
</dbReference>
<evidence type="ECO:0000256" key="1">
    <source>
        <dbReference type="ARBA" id="ARBA00006484"/>
    </source>
</evidence>
<accession>A0ABW8NEW7</accession>
<dbReference type="EMBL" id="JBBKTX010000003">
    <property type="protein sequence ID" value="MFK4751497.1"/>
    <property type="molecule type" value="Genomic_DNA"/>
</dbReference>
<evidence type="ECO:0000256" key="2">
    <source>
        <dbReference type="RuleBase" id="RU000363"/>
    </source>
</evidence>
<dbReference type="InterPro" id="IPR057326">
    <property type="entry name" value="KR_dom"/>
</dbReference>
<dbReference type="SMART" id="SM00822">
    <property type="entry name" value="PKS_KR"/>
    <property type="match status" value="1"/>
</dbReference>
<keyword evidence="4" id="KW-0560">Oxidoreductase</keyword>
<evidence type="ECO:0000313" key="5">
    <source>
        <dbReference type="Proteomes" id="UP001620597"/>
    </source>
</evidence>
<dbReference type="InterPro" id="IPR036291">
    <property type="entry name" value="NAD(P)-bd_dom_sf"/>
</dbReference>
<reference evidence="4 5" key="1">
    <citation type="submission" date="2024-03" db="EMBL/GenBank/DDBJ databases">
        <title>High-quality draft genome sequence of Oceanobacter sp. wDCs-4.</title>
        <authorList>
            <person name="Dong C."/>
        </authorList>
    </citation>
    <scope>NUCLEOTIDE SEQUENCE [LARGE SCALE GENOMIC DNA]</scope>
    <source>
        <strain evidence="5">wDCs-4</strain>
    </source>
</reference>
<dbReference type="RefSeq" id="WP_416204951.1">
    <property type="nucleotide sequence ID" value="NZ_JBBKTX010000003.1"/>
</dbReference>
<sequence length="293" mass="32605">MNYDNKTKGSVVVTGVSTGIGKSIAEGLMQSGFRVFGSVRKPADASDLVSRYQDQFVPLIMDVCDASAVEAAVTTVSDYLGSESLFALINNAGISLSGPIVFQPLDEIRKTMEVNFFAVIRVTRAFLPLLGMTAEKVERPGRIINIGSVSGTMTAPFMSAYSASKHAVEALGQGFRRELIPYGIEVSTIEPGFVQSSLFEKSRQSMNDQDYSRTPYQEMWQQFNKSLPEQEKNAIPANKVNALVLRILKAEKPHPRYPMHPIWYVARYLPDRFFDRLIFRAMGLAGMIDRIRS</sequence>
<dbReference type="Pfam" id="PF00106">
    <property type="entry name" value="adh_short"/>
    <property type="match status" value="1"/>
</dbReference>
<proteinExistence type="inferred from homology"/>
<dbReference type="PANTHER" id="PTHR43313">
    <property type="entry name" value="SHORT-CHAIN DEHYDROGENASE/REDUCTASE FAMILY 9C"/>
    <property type="match status" value="1"/>
</dbReference>
<gene>
    <name evidence="4" type="ORF">WG929_03640</name>
</gene>
<evidence type="ECO:0000313" key="4">
    <source>
        <dbReference type="EMBL" id="MFK4751497.1"/>
    </source>
</evidence>
<dbReference type="PRINTS" id="PR00080">
    <property type="entry name" value="SDRFAMILY"/>
</dbReference>
<feature type="domain" description="Ketoreductase" evidence="3">
    <location>
        <begin position="9"/>
        <end position="192"/>
    </location>
</feature>
<name>A0ABW8NEW7_9GAMM</name>
<dbReference type="GO" id="GO:0016491">
    <property type="term" value="F:oxidoreductase activity"/>
    <property type="evidence" value="ECO:0007669"/>
    <property type="project" value="UniProtKB-KW"/>
</dbReference>
<dbReference type="SUPFAM" id="SSF51735">
    <property type="entry name" value="NAD(P)-binding Rossmann-fold domains"/>
    <property type="match status" value="1"/>
</dbReference>
<dbReference type="PANTHER" id="PTHR43313:SF1">
    <property type="entry name" value="3BETA-HYDROXYSTEROID DEHYDROGENASE DHS-16"/>
    <property type="match status" value="1"/>
</dbReference>